<keyword evidence="13" id="KW-1185">Reference proteome</keyword>
<dbReference type="InterPro" id="IPR043926">
    <property type="entry name" value="ABCG_dom"/>
</dbReference>
<dbReference type="InParanoid" id="A0A7N2LGE9"/>
<name>A0A7N2LGE9_QUELO</name>
<dbReference type="AlphaFoldDB" id="A0A7N2LGE9"/>
<feature type="transmembrane region" description="Helical" evidence="10">
    <location>
        <begin position="675"/>
        <end position="693"/>
    </location>
</feature>
<evidence type="ECO:0000259" key="11">
    <source>
        <dbReference type="PROSITE" id="PS50893"/>
    </source>
</evidence>
<reference evidence="12 13" key="1">
    <citation type="journal article" date="2016" name="G3 (Bethesda)">
        <title>First Draft Assembly and Annotation of the Genome of a California Endemic Oak Quercus lobata Nee (Fagaceae).</title>
        <authorList>
            <person name="Sork V.L."/>
            <person name="Fitz-Gibbon S.T."/>
            <person name="Puiu D."/>
            <person name="Crepeau M."/>
            <person name="Gugger P.F."/>
            <person name="Sherman R."/>
            <person name="Stevens K."/>
            <person name="Langley C.H."/>
            <person name="Pellegrini M."/>
            <person name="Salzberg S.L."/>
        </authorList>
    </citation>
    <scope>NUCLEOTIDE SEQUENCE [LARGE SCALE GENOMIC DNA]</scope>
    <source>
        <strain evidence="12 13">cv. SW786</strain>
    </source>
</reference>
<dbReference type="Pfam" id="PF00005">
    <property type="entry name" value="ABC_tran"/>
    <property type="match status" value="2"/>
</dbReference>
<organism evidence="12 13">
    <name type="scientific">Quercus lobata</name>
    <name type="common">Valley oak</name>
    <dbReference type="NCBI Taxonomy" id="97700"/>
    <lineage>
        <taxon>Eukaryota</taxon>
        <taxon>Viridiplantae</taxon>
        <taxon>Streptophyta</taxon>
        <taxon>Embryophyta</taxon>
        <taxon>Tracheophyta</taxon>
        <taxon>Spermatophyta</taxon>
        <taxon>Magnoliopsida</taxon>
        <taxon>eudicotyledons</taxon>
        <taxon>Gunneridae</taxon>
        <taxon>Pentapetalae</taxon>
        <taxon>rosids</taxon>
        <taxon>fabids</taxon>
        <taxon>Fagales</taxon>
        <taxon>Fagaceae</taxon>
        <taxon>Quercus</taxon>
    </lineage>
</organism>
<feature type="transmembrane region" description="Helical" evidence="10">
    <location>
        <begin position="562"/>
        <end position="582"/>
    </location>
</feature>
<keyword evidence="4 10" id="KW-0812">Transmembrane</keyword>
<keyword evidence="3" id="KW-0813">Transport</keyword>
<dbReference type="SMART" id="SM00382">
    <property type="entry name" value="AAA"/>
    <property type="match status" value="2"/>
</dbReference>
<evidence type="ECO:0000256" key="3">
    <source>
        <dbReference type="ARBA" id="ARBA00022448"/>
    </source>
</evidence>
<evidence type="ECO:0000256" key="6">
    <source>
        <dbReference type="ARBA" id="ARBA00022741"/>
    </source>
</evidence>
<comment type="subcellular location">
    <subcellularLocation>
        <location evidence="1">Membrane</location>
        <topology evidence="1">Multi-pass membrane protein</topology>
    </subcellularLocation>
</comment>
<feature type="transmembrane region" description="Helical" evidence="10">
    <location>
        <begin position="529"/>
        <end position="550"/>
    </location>
</feature>
<feature type="transmembrane region" description="Helical" evidence="10">
    <location>
        <begin position="1199"/>
        <end position="1222"/>
    </location>
</feature>
<dbReference type="GO" id="GO:0016887">
    <property type="term" value="F:ATP hydrolysis activity"/>
    <property type="evidence" value="ECO:0007669"/>
    <property type="project" value="InterPro"/>
</dbReference>
<dbReference type="GO" id="GO:0140359">
    <property type="term" value="F:ABC-type transporter activity"/>
    <property type="evidence" value="ECO:0007669"/>
    <property type="project" value="InterPro"/>
</dbReference>
<dbReference type="SUPFAM" id="SSF52540">
    <property type="entry name" value="P-loop containing nucleoside triphosphate hydrolases"/>
    <property type="match status" value="2"/>
</dbReference>
<dbReference type="InterPro" id="IPR029481">
    <property type="entry name" value="ABC_trans_N"/>
</dbReference>
<feature type="domain" description="ABC transporter" evidence="11">
    <location>
        <begin position="836"/>
        <end position="1042"/>
    </location>
</feature>
<dbReference type="Pfam" id="PF19055">
    <property type="entry name" value="ABC2_membrane_7"/>
    <property type="match status" value="1"/>
</dbReference>
<evidence type="ECO:0000256" key="10">
    <source>
        <dbReference type="SAM" id="Phobius"/>
    </source>
</evidence>
<evidence type="ECO:0000313" key="13">
    <source>
        <dbReference type="Proteomes" id="UP000594261"/>
    </source>
</evidence>
<dbReference type="GO" id="GO:0016020">
    <property type="term" value="C:membrane"/>
    <property type="evidence" value="ECO:0007669"/>
    <property type="project" value="UniProtKB-SubCell"/>
</dbReference>
<evidence type="ECO:0000256" key="2">
    <source>
        <dbReference type="ARBA" id="ARBA00006012"/>
    </source>
</evidence>
<evidence type="ECO:0000256" key="8">
    <source>
        <dbReference type="ARBA" id="ARBA00022989"/>
    </source>
</evidence>
<evidence type="ECO:0000256" key="5">
    <source>
        <dbReference type="ARBA" id="ARBA00022737"/>
    </source>
</evidence>
<reference evidence="12" key="2">
    <citation type="submission" date="2021-01" db="UniProtKB">
        <authorList>
            <consortium name="EnsemblPlants"/>
        </authorList>
    </citation>
    <scope>IDENTIFICATION</scope>
</reference>
<protein>
    <recommendedName>
        <fullName evidence="11">ABC transporter domain-containing protein</fullName>
    </recommendedName>
</protein>
<dbReference type="Pfam" id="PF01061">
    <property type="entry name" value="ABC2_membrane"/>
    <property type="match status" value="2"/>
</dbReference>
<dbReference type="OMA" id="KWISCSI"/>
<comment type="similarity">
    <text evidence="2">Belongs to the ABC transporter superfamily. ABCG family. PDR (TC 3.A.1.205) subfamily.</text>
</comment>
<dbReference type="FunFam" id="3.40.50.300:FF:000179">
    <property type="entry name" value="ABC transporter G family member 34"/>
    <property type="match status" value="1"/>
</dbReference>
<dbReference type="PANTHER" id="PTHR48040:SF60">
    <property type="entry name" value="ABC TRANSPORTER DOMAIN-CONTAINING PROTEIN"/>
    <property type="match status" value="1"/>
</dbReference>
<dbReference type="Gramene" id="QL04p042849:mrna">
    <property type="protein sequence ID" value="QL04p042849:mrna"/>
    <property type="gene ID" value="QL04p042849"/>
</dbReference>
<feature type="transmembrane region" description="Helical" evidence="10">
    <location>
        <begin position="1157"/>
        <end position="1179"/>
    </location>
</feature>
<keyword evidence="7" id="KW-0067">ATP-binding</keyword>
<evidence type="ECO:0000256" key="1">
    <source>
        <dbReference type="ARBA" id="ARBA00004141"/>
    </source>
</evidence>
<dbReference type="Gene3D" id="3.40.50.300">
    <property type="entry name" value="P-loop containing nucleotide triphosphate hydrolases"/>
    <property type="match status" value="2"/>
</dbReference>
<dbReference type="InterPro" id="IPR003593">
    <property type="entry name" value="AAA+_ATPase"/>
</dbReference>
<dbReference type="InterPro" id="IPR013525">
    <property type="entry name" value="ABC2_TM"/>
</dbReference>
<evidence type="ECO:0000256" key="7">
    <source>
        <dbReference type="ARBA" id="ARBA00022840"/>
    </source>
</evidence>
<keyword evidence="9 10" id="KW-0472">Membrane</keyword>
<dbReference type="InterPro" id="IPR013581">
    <property type="entry name" value="PDR_assoc"/>
</dbReference>
<dbReference type="InterPro" id="IPR027417">
    <property type="entry name" value="P-loop_NTPase"/>
</dbReference>
<dbReference type="GO" id="GO:0005524">
    <property type="term" value="F:ATP binding"/>
    <property type="evidence" value="ECO:0007669"/>
    <property type="project" value="UniProtKB-KW"/>
</dbReference>
<evidence type="ECO:0000256" key="4">
    <source>
        <dbReference type="ARBA" id="ARBA00022692"/>
    </source>
</evidence>
<sequence length="1230" mass="139153">MAAAVAGDELVRSMSSKRMSFRSSSSKRSWTSSSMREAWTVQGDVFQKSGREDDEEELMWAAFERLPSYDRLRKGMLKQVLDNGRVGYEEIDVTNLGVQDKKHLIESVLKVAEEDNEKLLRRIRDRTDRVGIDIPKIEVRFEHISIEGDACVGTRALPTLLNSSLNSIEAVLGLIKLCHRRKGLLRFYVTMTLLLGPPGSGKATLLQTLAGKRDKDLRESGRVSYCGHELSEFVPQRTCAYISQDDLHHREMTVRETLDFSGRCLGVGAAYELLAELSRREKEAGIKPDPEIYAFMKATAMAGQETSLVTDYVLKILGLDICADIMVGDEMRRGISSGQKKHERCWFGPAKALFMYDISTGLDSSTTFQIVKFMRQVVHIMDVTMMISFLQPVPETFDLFDDIILLSEGQIVYQGPRENVLEFFENVGFKCPERKGIADFLQEVTSKKDQEQYWCKKNEPYQYTSVPEFVDHFHNFHIGQKLSEELRIPYDRSKAHPAALVKEKYGISNWELFKACFAREWLLMKHNSFIYIFKTTQITIMSIIAMTVFLRTKMKHGRLGDGGKYYGALFFILINVKFNGMAELSLTMFRLPVFFKWISCSIQHGLLAYQFGYLRFRSLMESGIWTCLTYYTIGFAPAPSRFFFQLLAFFSVHQMALSLFRFIGALGRVQVVSDTLGTFTLLLVFVLGGFIVVKDDIAPWMIWAYYISPMMYGQNVIAINEFVDKRWSAPNPDPSIPEPTVGKVLLRNKGMFKEDYWYWICVGALGFSVLLNICFIIAITFLNSFGDSKSVIVEEDDNKKSGKQSSDGQLQMRGIEMSTSSTAPSFQGVDAIKNTPETQFVVRQRMHLLEEEWCCHSSPCHWPGILTALVGVSGAGKTTLMDVLAGRKTGGYIEGSISISGYLRTKQLFLSIAMFVEEVMDLVELNPLRNSIVGLPEVDGLSTEQRKRLTIAVELVANPSIIFMDEPTSGLDARAAAIVMRTVRNTVGTGRTVVCTIHQPSIDIFEAFNELLLMKRGGQVIFAGPLGHHSHKLVEYFEAIPIVFTIKDGYNPATWMLEISSPAVEGQLDVDFAEIYANSELFKRNQELIKELSTPAPGSKDLYFPTKYSQSFVTQCKACFWKQYWSYWRNPQYNAIRFLMTIVIGAKEQDLLNLLEAMYAALFFLGSTNTAAVQSVVAIERTVFYRERAAGMYSALPYALAQVAVEIIYVAIQTFAYTLILYSDWVPLAT</sequence>
<evidence type="ECO:0000313" key="12">
    <source>
        <dbReference type="EnsemblPlants" id="QL04p042849:mrna"/>
    </source>
</evidence>
<proteinExistence type="inferred from homology"/>
<dbReference type="FunFam" id="3.40.50.300:FF:002615">
    <property type="entry name" value="ABC transporter"/>
    <property type="match status" value="1"/>
</dbReference>
<dbReference type="Pfam" id="PF08370">
    <property type="entry name" value="PDR_assoc"/>
    <property type="match status" value="1"/>
</dbReference>
<dbReference type="PANTHER" id="PTHR48040">
    <property type="entry name" value="PLEIOTROPIC DRUG RESISTANCE PROTEIN 1-LIKE ISOFORM X1"/>
    <property type="match status" value="1"/>
</dbReference>
<keyword evidence="5" id="KW-0677">Repeat</keyword>
<dbReference type="EMBL" id="LRBV02000004">
    <property type="status" value="NOT_ANNOTATED_CDS"/>
    <property type="molecule type" value="Genomic_DNA"/>
</dbReference>
<dbReference type="InterPro" id="IPR003439">
    <property type="entry name" value="ABC_transporter-like_ATP-bd"/>
</dbReference>
<keyword evidence="8 10" id="KW-1133">Transmembrane helix</keyword>
<evidence type="ECO:0000256" key="9">
    <source>
        <dbReference type="ARBA" id="ARBA00023136"/>
    </source>
</evidence>
<dbReference type="Proteomes" id="UP000594261">
    <property type="component" value="Chromosome 4"/>
</dbReference>
<dbReference type="PROSITE" id="PS50893">
    <property type="entry name" value="ABC_TRANSPORTER_2"/>
    <property type="match status" value="1"/>
</dbReference>
<accession>A0A7N2LGE9</accession>
<feature type="transmembrane region" description="Helical" evidence="10">
    <location>
        <begin position="756"/>
        <end position="782"/>
    </location>
</feature>
<dbReference type="Pfam" id="PF14510">
    <property type="entry name" value="ABC_trans_N"/>
    <property type="match status" value="1"/>
</dbReference>
<dbReference type="EnsemblPlants" id="QL04p042849:mrna">
    <property type="protein sequence ID" value="QL04p042849:mrna"/>
    <property type="gene ID" value="QL04p042849"/>
</dbReference>
<keyword evidence="6" id="KW-0547">Nucleotide-binding</keyword>
<feature type="transmembrane region" description="Helical" evidence="10">
    <location>
        <begin position="642"/>
        <end position="663"/>
    </location>
</feature>